<dbReference type="Proteomes" id="UP000789508">
    <property type="component" value="Unassembled WGS sequence"/>
</dbReference>
<organism evidence="1 2">
    <name type="scientific">Ambispora leptoticha</name>
    <dbReference type="NCBI Taxonomy" id="144679"/>
    <lineage>
        <taxon>Eukaryota</taxon>
        <taxon>Fungi</taxon>
        <taxon>Fungi incertae sedis</taxon>
        <taxon>Mucoromycota</taxon>
        <taxon>Glomeromycotina</taxon>
        <taxon>Glomeromycetes</taxon>
        <taxon>Archaeosporales</taxon>
        <taxon>Ambisporaceae</taxon>
        <taxon>Ambispora</taxon>
    </lineage>
</organism>
<name>A0A9N8WIS6_9GLOM</name>
<dbReference type="AlphaFoldDB" id="A0A9N8WIS6"/>
<reference evidence="1" key="1">
    <citation type="submission" date="2021-06" db="EMBL/GenBank/DDBJ databases">
        <authorList>
            <person name="Kallberg Y."/>
            <person name="Tangrot J."/>
            <person name="Rosling A."/>
        </authorList>
    </citation>
    <scope>NUCLEOTIDE SEQUENCE</scope>
    <source>
        <strain evidence="1">FL130A</strain>
    </source>
</reference>
<comment type="caution">
    <text evidence="1">The sequence shown here is derived from an EMBL/GenBank/DDBJ whole genome shotgun (WGS) entry which is preliminary data.</text>
</comment>
<dbReference type="EMBL" id="CAJVPS010000465">
    <property type="protein sequence ID" value="CAG8488092.1"/>
    <property type="molecule type" value="Genomic_DNA"/>
</dbReference>
<protein>
    <submittedName>
        <fullName evidence="1">2303_t:CDS:1</fullName>
    </submittedName>
</protein>
<accession>A0A9N8WIS6</accession>
<proteinExistence type="predicted"/>
<gene>
    <name evidence="1" type="ORF">ALEPTO_LOCUS2837</name>
</gene>
<evidence type="ECO:0000313" key="2">
    <source>
        <dbReference type="Proteomes" id="UP000789508"/>
    </source>
</evidence>
<sequence>MSTPVSNKKPQKDFANSTSISFDLNDDGSMRLSFKYSDECEHEIILEPHTEVFFDKMLNNEEKELHCTEQLCPLFALSKKDKQSFISQLSSHIKKKHGDIISRVFSPLYGKLKSVKEQTPTNVNKPQRCYFDSAISTSPFLAGSTISMPSQSSAAGTPEISSYFDSENFPITRLSCPSAISTISQYPSMAGSQETPTYVGSMYSMEPSTITQSSEIISSPSINFTTSQYSSLAGSPITAPSQSLAAGTPEIYSYFDSENFMEPSPITRLSCPSAISTISQYPFMAGSQETPPYFGLVYSMEPSTITQLSEMISIPSINSTTSQLLTSRNATLDCNLLWI</sequence>
<evidence type="ECO:0000313" key="1">
    <source>
        <dbReference type="EMBL" id="CAG8488092.1"/>
    </source>
</evidence>
<keyword evidence="2" id="KW-1185">Reference proteome</keyword>